<evidence type="ECO:0000256" key="3">
    <source>
        <dbReference type="ARBA" id="ARBA00012916"/>
    </source>
</evidence>
<dbReference type="InterPro" id="IPR035490">
    <property type="entry name" value="GlmS/FrlB_SIS"/>
</dbReference>
<evidence type="ECO:0000259" key="11">
    <source>
        <dbReference type="PROSITE" id="PS51278"/>
    </source>
</evidence>
<feature type="domain" description="SIS" evidence="12">
    <location>
        <begin position="456"/>
        <end position="597"/>
    </location>
</feature>
<evidence type="ECO:0000256" key="7">
    <source>
        <dbReference type="ARBA" id="ARBA00022679"/>
    </source>
</evidence>
<proteinExistence type="inferred from homology"/>
<evidence type="ECO:0000256" key="2">
    <source>
        <dbReference type="ARBA" id="ARBA00004496"/>
    </source>
</evidence>
<feature type="active site" description="For Fru-6P isomerization activity" evidence="10">
    <location>
        <position position="602"/>
    </location>
</feature>
<evidence type="ECO:0000256" key="5">
    <source>
        <dbReference type="ARBA" id="ARBA00022490"/>
    </source>
</evidence>
<evidence type="ECO:0000256" key="6">
    <source>
        <dbReference type="ARBA" id="ARBA00022576"/>
    </source>
</evidence>
<dbReference type="GO" id="GO:0005975">
    <property type="term" value="P:carbohydrate metabolic process"/>
    <property type="evidence" value="ECO:0007669"/>
    <property type="project" value="UniProtKB-UniRule"/>
</dbReference>
<comment type="caution">
    <text evidence="13">The sequence shown here is derived from an EMBL/GenBank/DDBJ whole genome shotgun (WGS) entry which is preliminary data.</text>
</comment>
<keyword evidence="9" id="KW-0315">Glutamine amidotransferase</keyword>
<feature type="active site" description="Nucleophile; for GATase activity" evidence="10">
    <location>
        <position position="2"/>
    </location>
</feature>
<dbReference type="GO" id="GO:0006002">
    <property type="term" value="P:fructose 6-phosphate metabolic process"/>
    <property type="evidence" value="ECO:0007669"/>
    <property type="project" value="TreeGrafter"/>
</dbReference>
<dbReference type="NCBIfam" id="TIGR01135">
    <property type="entry name" value="glmS"/>
    <property type="match status" value="1"/>
</dbReference>
<comment type="subunit">
    <text evidence="10">Homodimer.</text>
</comment>
<dbReference type="PROSITE" id="PS51278">
    <property type="entry name" value="GATASE_TYPE_2"/>
    <property type="match status" value="1"/>
</dbReference>
<evidence type="ECO:0000256" key="9">
    <source>
        <dbReference type="ARBA" id="ARBA00022962"/>
    </source>
</evidence>
<dbReference type="SUPFAM" id="SSF56235">
    <property type="entry name" value="N-terminal nucleophile aminohydrolases (Ntn hydrolases)"/>
    <property type="match status" value="1"/>
</dbReference>
<comment type="function">
    <text evidence="10">Catalyzes the first step in hexosamine metabolism, converting fructose-6P into glucosamine-6P using glutamine as a nitrogen source.</text>
</comment>
<dbReference type="CDD" id="cd00714">
    <property type="entry name" value="GFAT"/>
    <property type="match status" value="1"/>
</dbReference>
<dbReference type="GO" id="GO:0006487">
    <property type="term" value="P:protein N-linked glycosylation"/>
    <property type="evidence" value="ECO:0007669"/>
    <property type="project" value="TreeGrafter"/>
</dbReference>
<dbReference type="InterPro" id="IPR029055">
    <property type="entry name" value="Ntn_hydrolases_N"/>
</dbReference>
<dbReference type="CDD" id="cd05008">
    <property type="entry name" value="SIS_GlmS_GlmD_1"/>
    <property type="match status" value="1"/>
</dbReference>
<dbReference type="Pfam" id="PF13522">
    <property type="entry name" value="GATase_6"/>
    <property type="match status" value="1"/>
</dbReference>
<keyword evidence="8" id="KW-0677">Repeat</keyword>
<evidence type="ECO:0000256" key="8">
    <source>
        <dbReference type="ARBA" id="ARBA00022737"/>
    </source>
</evidence>
<dbReference type="SUPFAM" id="SSF53697">
    <property type="entry name" value="SIS domain"/>
    <property type="match status" value="1"/>
</dbReference>
<dbReference type="GO" id="GO:0005829">
    <property type="term" value="C:cytosol"/>
    <property type="evidence" value="ECO:0007669"/>
    <property type="project" value="TreeGrafter"/>
</dbReference>
<keyword evidence="7 10" id="KW-0808">Transferase</keyword>
<dbReference type="CDD" id="cd05009">
    <property type="entry name" value="SIS_GlmS_GlmD_2"/>
    <property type="match status" value="1"/>
</dbReference>
<dbReference type="Pfam" id="PF01380">
    <property type="entry name" value="SIS"/>
    <property type="match status" value="2"/>
</dbReference>
<feature type="domain" description="Glutamine amidotransferase type-2" evidence="11">
    <location>
        <begin position="2"/>
        <end position="216"/>
    </location>
</feature>
<sequence>MCGIVGYCGPKNVTPILLDGLKRLEYRGYDSAGIAVQEQQALRVIKRTGKIQDLRAIVPANLKGHCGIGHTRWATHGGVTDINAHPHQDASGKIALVHNGIIENYTALKASLEKQGVHFVSETDSEVLPHLIAHYYQGDLEKAVRQALRQVKGTYGIAVIHSDEPGRIVGARYGSPLVVGVGEGEMLLGSDVTAMIAHTKQVVYLEDGELVSLTKDTYTITDLNDQQVDKQVDEIQWDLEAIEKEGFACFMEKEIFEQPESIARTLSGRLDLEYATGKLGGLNMTSRELLAVKRIKIVAAGTSWHAGLVGAYLIETLARIPASAELSSELRYRNSVVEPDTIYFAVTQSGETADTLYAMRELKRKGARVLGICNVVGSTIARESDGGVYTHAGPEIAVASTKAFTSQLAVFYVFALLMARMRDMSVSAGQRFVKELQTIPEKVREVLKQRDHIQALAKKYYKVRDFLFLGRGLEYPVALEGALKLKEISYIHAEGYSAGEIKHGPIALVNEETPTVFLVPQDSLREKVISNMKEIKARKGPIIAVCTEGDAEVASIADDIISVPAVDELFYPFILIVPLQLFAYFCALELGRDVDQPRNLAKSVTVE</sequence>
<dbReference type="Gene3D" id="3.60.20.10">
    <property type="entry name" value="Glutamine Phosphoribosylpyrophosphate, subunit 1, domain 1"/>
    <property type="match status" value="1"/>
</dbReference>
<dbReference type="InterPro" id="IPR046348">
    <property type="entry name" value="SIS_dom_sf"/>
</dbReference>
<reference evidence="13" key="1">
    <citation type="journal article" date="2020" name="mSystems">
        <title>Genome- and Community-Level Interaction Insights into Carbon Utilization and Element Cycling Functions of Hydrothermarchaeota in Hydrothermal Sediment.</title>
        <authorList>
            <person name="Zhou Z."/>
            <person name="Liu Y."/>
            <person name="Xu W."/>
            <person name="Pan J."/>
            <person name="Luo Z.H."/>
            <person name="Li M."/>
        </authorList>
    </citation>
    <scope>NUCLEOTIDE SEQUENCE [LARGE SCALE GENOMIC DNA]</scope>
    <source>
        <strain evidence="13">SpSt-503</strain>
    </source>
</reference>
<accession>A0A7C3EH03</accession>
<evidence type="ECO:0000256" key="10">
    <source>
        <dbReference type="HAMAP-Rule" id="MF_00164"/>
    </source>
</evidence>
<dbReference type="PROSITE" id="PS51464">
    <property type="entry name" value="SIS"/>
    <property type="match status" value="2"/>
</dbReference>
<evidence type="ECO:0000256" key="4">
    <source>
        <dbReference type="ARBA" id="ARBA00016090"/>
    </source>
</evidence>
<dbReference type="Gene3D" id="3.40.50.10490">
    <property type="entry name" value="Glucose-6-phosphate isomerase like protein, domain 1"/>
    <property type="match status" value="2"/>
</dbReference>
<dbReference type="PANTHER" id="PTHR10937">
    <property type="entry name" value="GLUCOSAMINE--FRUCTOSE-6-PHOSPHATE AMINOTRANSFERASE, ISOMERIZING"/>
    <property type="match status" value="1"/>
</dbReference>
<protein>
    <recommendedName>
        <fullName evidence="4 10">Glutamine--fructose-6-phosphate aminotransferase [isomerizing]</fullName>
        <ecNumber evidence="3 10">2.6.1.16</ecNumber>
    </recommendedName>
    <alternativeName>
        <fullName evidence="10">D-fructose-6-phosphate amidotransferase</fullName>
    </alternativeName>
    <alternativeName>
        <fullName evidence="10">GFAT</fullName>
    </alternativeName>
    <alternativeName>
        <fullName evidence="10">Glucosamine-6-phosphate synthase</fullName>
    </alternativeName>
    <alternativeName>
        <fullName evidence="10">Hexosephosphate aminotransferase</fullName>
    </alternativeName>
    <alternativeName>
        <fullName evidence="10">L-glutamine--D-fructose-6-phosphate amidotransferase</fullName>
    </alternativeName>
</protein>
<dbReference type="InterPro" id="IPR017932">
    <property type="entry name" value="GATase_2_dom"/>
</dbReference>
<dbReference type="PANTHER" id="PTHR10937:SF0">
    <property type="entry name" value="GLUTAMINE--FRUCTOSE-6-PHOSPHATE TRANSAMINASE (ISOMERIZING)"/>
    <property type="match status" value="1"/>
</dbReference>
<feature type="initiator methionine" description="Removed" evidence="10">
    <location>
        <position position="1"/>
    </location>
</feature>
<dbReference type="EMBL" id="DSVL01000317">
    <property type="protein sequence ID" value="HFH29895.1"/>
    <property type="molecule type" value="Genomic_DNA"/>
</dbReference>
<dbReference type="FunFam" id="3.40.50.10490:FF:000001">
    <property type="entry name" value="Glutamine--fructose-6-phosphate aminotransferase [isomerizing]"/>
    <property type="match status" value="1"/>
</dbReference>
<dbReference type="AlphaFoldDB" id="A0A7C3EH03"/>
<dbReference type="NCBIfam" id="NF001484">
    <property type="entry name" value="PRK00331.1"/>
    <property type="match status" value="1"/>
</dbReference>
<gene>
    <name evidence="10 13" type="primary">glmS</name>
    <name evidence="13" type="ORF">ENS59_10355</name>
</gene>
<feature type="domain" description="SIS" evidence="12">
    <location>
        <begin position="285"/>
        <end position="424"/>
    </location>
</feature>
<evidence type="ECO:0000313" key="13">
    <source>
        <dbReference type="EMBL" id="HFH29895.1"/>
    </source>
</evidence>
<dbReference type="GO" id="GO:0006047">
    <property type="term" value="P:UDP-N-acetylglucosamine metabolic process"/>
    <property type="evidence" value="ECO:0007669"/>
    <property type="project" value="TreeGrafter"/>
</dbReference>
<dbReference type="GO" id="GO:0097367">
    <property type="term" value="F:carbohydrate derivative binding"/>
    <property type="evidence" value="ECO:0007669"/>
    <property type="project" value="InterPro"/>
</dbReference>
<keyword evidence="6 10" id="KW-0032">Aminotransferase</keyword>
<evidence type="ECO:0000259" key="12">
    <source>
        <dbReference type="PROSITE" id="PS51464"/>
    </source>
</evidence>
<dbReference type="FunFam" id="3.60.20.10:FF:000006">
    <property type="entry name" value="Glutamine--fructose-6-phosphate aminotransferase [isomerizing]"/>
    <property type="match status" value="1"/>
</dbReference>
<dbReference type="InterPro" id="IPR047084">
    <property type="entry name" value="GFAT_N"/>
</dbReference>
<dbReference type="EC" id="2.6.1.16" evidence="3 10"/>
<keyword evidence="5 10" id="KW-0963">Cytoplasm</keyword>
<dbReference type="InterPro" id="IPR001347">
    <property type="entry name" value="SIS_dom"/>
</dbReference>
<dbReference type="InterPro" id="IPR035466">
    <property type="entry name" value="GlmS/AgaS_SIS"/>
</dbReference>
<comment type="subcellular location">
    <subcellularLocation>
        <location evidence="2 10">Cytoplasm</location>
    </subcellularLocation>
</comment>
<dbReference type="HAMAP" id="MF_00164">
    <property type="entry name" value="GlmS"/>
    <property type="match status" value="1"/>
</dbReference>
<evidence type="ECO:0000256" key="1">
    <source>
        <dbReference type="ARBA" id="ARBA00001031"/>
    </source>
</evidence>
<dbReference type="InterPro" id="IPR005855">
    <property type="entry name" value="GFAT"/>
</dbReference>
<organism evidence="13">
    <name type="scientific">Gracilinema caldarium</name>
    <dbReference type="NCBI Taxonomy" id="215591"/>
    <lineage>
        <taxon>Bacteria</taxon>
        <taxon>Pseudomonadati</taxon>
        <taxon>Spirochaetota</taxon>
        <taxon>Spirochaetia</taxon>
        <taxon>Spirochaetales</taxon>
        <taxon>Breznakiellaceae</taxon>
        <taxon>Gracilinema</taxon>
    </lineage>
</organism>
<name>A0A7C3EH03_9SPIR</name>
<comment type="catalytic activity">
    <reaction evidence="1 10">
        <text>D-fructose 6-phosphate + L-glutamine = D-glucosamine 6-phosphate + L-glutamate</text>
        <dbReference type="Rhea" id="RHEA:13237"/>
        <dbReference type="ChEBI" id="CHEBI:29985"/>
        <dbReference type="ChEBI" id="CHEBI:58359"/>
        <dbReference type="ChEBI" id="CHEBI:58725"/>
        <dbReference type="ChEBI" id="CHEBI:61527"/>
        <dbReference type="EC" id="2.6.1.16"/>
    </reaction>
</comment>
<dbReference type="GO" id="GO:0004360">
    <property type="term" value="F:glutamine-fructose-6-phosphate transaminase (isomerizing) activity"/>
    <property type="evidence" value="ECO:0007669"/>
    <property type="project" value="UniProtKB-UniRule"/>
</dbReference>